<feature type="region of interest" description="Disordered" evidence="1">
    <location>
        <begin position="85"/>
        <end position="105"/>
    </location>
</feature>
<evidence type="ECO:0000313" key="2">
    <source>
        <dbReference type="EMBL" id="KAL1256893.1"/>
    </source>
</evidence>
<accession>A0ABR3LZL4</accession>
<organism evidence="2 3">
    <name type="scientific">Cirrhinus molitorella</name>
    <name type="common">mud carp</name>
    <dbReference type="NCBI Taxonomy" id="172907"/>
    <lineage>
        <taxon>Eukaryota</taxon>
        <taxon>Metazoa</taxon>
        <taxon>Chordata</taxon>
        <taxon>Craniata</taxon>
        <taxon>Vertebrata</taxon>
        <taxon>Euteleostomi</taxon>
        <taxon>Actinopterygii</taxon>
        <taxon>Neopterygii</taxon>
        <taxon>Teleostei</taxon>
        <taxon>Ostariophysi</taxon>
        <taxon>Cypriniformes</taxon>
        <taxon>Cyprinidae</taxon>
        <taxon>Labeoninae</taxon>
        <taxon>Labeonini</taxon>
        <taxon>Cirrhinus</taxon>
    </lineage>
</organism>
<gene>
    <name evidence="2" type="ORF">QQF64_012438</name>
</gene>
<sequence>MVMAAATPAPNLQIILGDSRTDPPHPAQTPMPPPDRAGLNHIGPVNGLAQALACRAKSVVEDGNEDVLGLMSVLSPLYQTQGQIEEEGGGSQIEKGGKKEIPSISPNTRAVDFVNAPTDTSQTSEPKQASVFISAWRHIQQTHTYDIQHCCSPSGTTHHPKTIQPFHND</sequence>
<dbReference type="Proteomes" id="UP001558613">
    <property type="component" value="Unassembled WGS sequence"/>
</dbReference>
<protein>
    <submittedName>
        <fullName evidence="2">Uncharacterized protein</fullName>
    </submittedName>
</protein>
<comment type="caution">
    <text evidence="2">The sequence shown here is derived from an EMBL/GenBank/DDBJ whole genome shotgun (WGS) entry which is preliminary data.</text>
</comment>
<dbReference type="EMBL" id="JAYMGO010000018">
    <property type="protein sequence ID" value="KAL1256893.1"/>
    <property type="molecule type" value="Genomic_DNA"/>
</dbReference>
<reference evidence="2 3" key="1">
    <citation type="submission" date="2023-09" db="EMBL/GenBank/DDBJ databases">
        <authorList>
            <person name="Wang M."/>
        </authorList>
    </citation>
    <scope>NUCLEOTIDE SEQUENCE [LARGE SCALE GENOMIC DNA]</scope>
    <source>
        <strain evidence="2">GT-2023</strain>
        <tissue evidence="2">Liver</tissue>
    </source>
</reference>
<proteinExistence type="predicted"/>
<keyword evidence="3" id="KW-1185">Reference proteome</keyword>
<name>A0ABR3LZL4_9TELE</name>
<evidence type="ECO:0000313" key="3">
    <source>
        <dbReference type="Proteomes" id="UP001558613"/>
    </source>
</evidence>
<evidence type="ECO:0000256" key="1">
    <source>
        <dbReference type="SAM" id="MobiDB-lite"/>
    </source>
</evidence>